<reference evidence="4" key="2">
    <citation type="journal article" date="2014" name="Nat. Commun.">
        <title>The cavefish genome reveals candidate genes for eye loss.</title>
        <authorList>
            <person name="McGaugh S.E."/>
            <person name="Gross J.B."/>
            <person name="Aken B."/>
            <person name="Blin M."/>
            <person name="Borowsky R."/>
            <person name="Chalopin D."/>
            <person name="Hinaux H."/>
            <person name="Jeffery W.R."/>
            <person name="Keene A."/>
            <person name="Ma L."/>
            <person name="Minx P."/>
            <person name="Murphy D."/>
            <person name="O'Quin K.E."/>
            <person name="Retaux S."/>
            <person name="Rohner N."/>
            <person name="Searle S.M."/>
            <person name="Stahl B.A."/>
            <person name="Tabin C."/>
            <person name="Volff J.N."/>
            <person name="Yoshizawa M."/>
            <person name="Warren W.C."/>
        </authorList>
    </citation>
    <scope>NUCLEOTIDE SEQUENCE [LARGE SCALE GENOMIC DNA]</scope>
    <source>
        <strain evidence="4">female</strain>
    </source>
</reference>
<evidence type="ECO:0000313" key="4">
    <source>
        <dbReference type="Proteomes" id="UP000018467"/>
    </source>
</evidence>
<proteinExistence type="predicted"/>
<dbReference type="PANTHER" id="PTHR21665:SF2">
    <property type="entry name" value="CATION CHANNEL SPERM-ASSOCIATED TARGETING SUBUNIT TAU"/>
    <property type="match status" value="1"/>
</dbReference>
<feature type="region of interest" description="Disordered" evidence="1">
    <location>
        <begin position="85"/>
        <end position="107"/>
    </location>
</feature>
<feature type="compositionally biased region" description="Low complexity" evidence="1">
    <location>
        <begin position="85"/>
        <end position="98"/>
    </location>
</feature>
<evidence type="ECO:0000259" key="2">
    <source>
        <dbReference type="Pfam" id="PF15729"/>
    </source>
</evidence>
<dbReference type="Bgee" id="ENSAMXG00000034679">
    <property type="expression patterns" value="Expressed in testis and 13 other cell types or tissues"/>
</dbReference>
<protein>
    <submittedName>
        <fullName evidence="3">C2 calcium-dependent domain-containing protein 6-like</fullName>
    </submittedName>
</protein>
<dbReference type="Proteomes" id="UP000018467">
    <property type="component" value="Unassembled WGS sequence"/>
</dbReference>
<evidence type="ECO:0000256" key="1">
    <source>
        <dbReference type="SAM" id="MobiDB-lite"/>
    </source>
</evidence>
<feature type="domain" description="Cation channel sperm-associated targeting subunit tau C2" evidence="2">
    <location>
        <begin position="111"/>
        <end position="249"/>
    </location>
</feature>
<dbReference type="InterPro" id="IPR031462">
    <property type="entry name" value="CTSRT"/>
</dbReference>
<accession>A0A3B1KEJ7</accession>
<evidence type="ECO:0000313" key="3">
    <source>
        <dbReference type="Ensembl" id="ENSAMXP00000053122.1"/>
    </source>
</evidence>
<sequence>MDMKQQSEHECSPSPTSCGCCNFHFLRWALFHRRIGVQDSQSEDDKTKRPTKMSVRRLIKRLQKTGQTPVVEVRKDVRGVSSELESLQESTECSSSSQPGPEVQEKKTVPLVPLGEPVGVLSVTIKSCKDLTTFTYVKSGTLGAVRVTFGKLQRSTKLQLYKDPMIFNEKMHISVQISKEDVFGDNDSSVLMVDLLCVDAHTRVFRIMGNDTISLMEILNNPSPIYLFDLRLQDQKVGTVDAELGFTYGFMGYGYSHQITHSEKTVKSLVQKSCFLHCPPPEDQSDTHDNDVSPSTLPPVDLDSLIQSDSVSSSEPAGLVEQAIRRRARLSRLQTKWKTLESSEDRLTFLENLIMKKGPSK</sequence>
<name>A0A3B1KEJ7_ASTMX</name>
<dbReference type="GeneTree" id="ENSGT00940000179149"/>
<organism evidence="3 4">
    <name type="scientific">Astyanax mexicanus</name>
    <name type="common">Blind cave fish</name>
    <name type="synonym">Astyanax fasciatus mexicanus</name>
    <dbReference type="NCBI Taxonomy" id="7994"/>
    <lineage>
        <taxon>Eukaryota</taxon>
        <taxon>Metazoa</taxon>
        <taxon>Chordata</taxon>
        <taxon>Craniata</taxon>
        <taxon>Vertebrata</taxon>
        <taxon>Euteleostomi</taxon>
        <taxon>Actinopterygii</taxon>
        <taxon>Neopterygii</taxon>
        <taxon>Teleostei</taxon>
        <taxon>Ostariophysi</taxon>
        <taxon>Characiformes</taxon>
        <taxon>Characoidei</taxon>
        <taxon>Acestrorhamphidae</taxon>
        <taxon>Acestrorhamphinae</taxon>
        <taxon>Astyanax</taxon>
    </lineage>
</organism>
<dbReference type="AlphaFoldDB" id="A0A3B1KEJ7"/>
<dbReference type="Pfam" id="PF15729">
    <property type="entry name" value="CTSRT"/>
    <property type="match status" value="1"/>
</dbReference>
<keyword evidence="4" id="KW-1185">Reference proteome</keyword>
<dbReference type="InterPro" id="IPR035892">
    <property type="entry name" value="C2_domain_sf"/>
</dbReference>
<reference evidence="3" key="3">
    <citation type="submission" date="2025-08" db="UniProtKB">
        <authorList>
            <consortium name="Ensembl"/>
        </authorList>
    </citation>
    <scope>IDENTIFICATION</scope>
</reference>
<dbReference type="Ensembl" id="ENSAMXT00000054754.1">
    <property type="protein sequence ID" value="ENSAMXP00000053122.1"/>
    <property type="gene ID" value="ENSAMXG00000034679.1"/>
</dbReference>
<feature type="region of interest" description="Disordered" evidence="1">
    <location>
        <begin position="280"/>
        <end position="299"/>
    </location>
</feature>
<reference evidence="4" key="1">
    <citation type="submission" date="2013-03" db="EMBL/GenBank/DDBJ databases">
        <authorList>
            <person name="Jeffery W."/>
            <person name="Warren W."/>
            <person name="Wilson R.K."/>
        </authorList>
    </citation>
    <scope>NUCLEOTIDE SEQUENCE</scope>
    <source>
        <strain evidence="4">female</strain>
    </source>
</reference>
<dbReference type="InParanoid" id="A0A3B1KEJ7"/>
<dbReference type="InterPro" id="IPR048363">
    <property type="entry name" value="CTSRT_C2"/>
</dbReference>
<reference evidence="3" key="4">
    <citation type="submission" date="2025-09" db="UniProtKB">
        <authorList>
            <consortium name="Ensembl"/>
        </authorList>
    </citation>
    <scope>IDENTIFICATION</scope>
</reference>
<dbReference type="PANTHER" id="PTHR21665">
    <property type="entry name" value="CATION CHANNEL SPERM-ASSOCIATED TARGETING SUBUNIT TAU"/>
    <property type="match status" value="1"/>
</dbReference>
<dbReference type="SUPFAM" id="SSF49562">
    <property type="entry name" value="C2 domain (Calcium/lipid-binding domain, CaLB)"/>
    <property type="match status" value="1"/>
</dbReference>